<sequence>MLRFSEVSYHGGPTVIPSLSYPYPPMTCSPPLAPPLACHYYQSHGGWAHHFPTVETRRALRDLSGQLWPSGNRGPANGQTGCVGRGRVRTHRGCRYPRVTAQPTGACAGSCAGIWVPAQATAQANAHEAHACSVGKDRPICHQKSSCLPPKAPRAGIHENVRKP</sequence>
<reference evidence="2" key="1">
    <citation type="journal article" date="2015" name="Nat. Genet.">
        <title>The genome and transcriptome of the zoonotic hookworm Ancylostoma ceylanicum identify infection-specific gene families.</title>
        <authorList>
            <person name="Schwarz E.M."/>
            <person name="Hu Y."/>
            <person name="Antoshechkin I."/>
            <person name="Miller M.M."/>
            <person name="Sternberg P.W."/>
            <person name="Aroian R.V."/>
        </authorList>
    </citation>
    <scope>NUCLEOTIDE SEQUENCE</scope>
    <source>
        <strain evidence="2">HY135</strain>
    </source>
</reference>
<name>A0A016VZK7_9BILA</name>
<comment type="caution">
    <text evidence="1">The sequence shown here is derived from an EMBL/GenBank/DDBJ whole genome shotgun (WGS) entry which is preliminary data.</text>
</comment>
<proteinExistence type="predicted"/>
<dbReference type="AlphaFoldDB" id="A0A016VZK7"/>
<evidence type="ECO:0000313" key="2">
    <source>
        <dbReference type="Proteomes" id="UP000024635"/>
    </source>
</evidence>
<keyword evidence="2" id="KW-1185">Reference proteome</keyword>
<gene>
    <name evidence="1" type="primary">Acey_s0003.g1584</name>
    <name evidence="1" type="ORF">Y032_0003g1584</name>
</gene>
<evidence type="ECO:0000313" key="1">
    <source>
        <dbReference type="EMBL" id="EYC32452.1"/>
    </source>
</evidence>
<protein>
    <submittedName>
        <fullName evidence="1">Uncharacterized protein</fullName>
    </submittedName>
</protein>
<accession>A0A016VZK7</accession>
<dbReference type="Proteomes" id="UP000024635">
    <property type="component" value="Unassembled WGS sequence"/>
</dbReference>
<organism evidence="1 2">
    <name type="scientific">Ancylostoma ceylanicum</name>
    <dbReference type="NCBI Taxonomy" id="53326"/>
    <lineage>
        <taxon>Eukaryota</taxon>
        <taxon>Metazoa</taxon>
        <taxon>Ecdysozoa</taxon>
        <taxon>Nematoda</taxon>
        <taxon>Chromadorea</taxon>
        <taxon>Rhabditida</taxon>
        <taxon>Rhabditina</taxon>
        <taxon>Rhabditomorpha</taxon>
        <taxon>Strongyloidea</taxon>
        <taxon>Ancylostomatidae</taxon>
        <taxon>Ancylostomatinae</taxon>
        <taxon>Ancylostoma</taxon>
    </lineage>
</organism>
<dbReference type="EMBL" id="JARK01001339">
    <property type="protein sequence ID" value="EYC32452.1"/>
    <property type="molecule type" value="Genomic_DNA"/>
</dbReference>